<protein>
    <recommendedName>
        <fullName evidence="3">Prokaryotic metallothionein</fullName>
    </recommendedName>
</protein>
<dbReference type="AlphaFoldDB" id="A0A0R0EDC9"/>
<reference evidence="1 2" key="1">
    <citation type="submission" date="2015-05" db="EMBL/GenBank/DDBJ databases">
        <title>Genome sequencing and analysis of members of genus Stenotrophomonas.</title>
        <authorList>
            <person name="Patil P.P."/>
            <person name="Midha S."/>
            <person name="Patil P.B."/>
        </authorList>
    </citation>
    <scope>NUCLEOTIDE SEQUENCE [LARGE SCALE GENOMIC DNA]</scope>
    <source>
        <strain evidence="1 2">JCM 16244</strain>
    </source>
</reference>
<keyword evidence="2" id="KW-1185">Reference proteome</keyword>
<name>A0A0R0EDC9_9GAMM</name>
<dbReference type="PATRIC" id="fig|659018.3.peg.62"/>
<proteinExistence type="predicted"/>
<dbReference type="EMBL" id="LDJP01000010">
    <property type="protein sequence ID" value="KRG88036.1"/>
    <property type="molecule type" value="Genomic_DNA"/>
</dbReference>
<dbReference type="STRING" id="659018.ABB34_01730"/>
<evidence type="ECO:0008006" key="3">
    <source>
        <dbReference type="Google" id="ProtNLM"/>
    </source>
</evidence>
<comment type="caution">
    <text evidence="1">The sequence shown here is derived from an EMBL/GenBank/DDBJ whole genome shotgun (WGS) entry which is preliminary data.</text>
</comment>
<dbReference type="OrthoDB" id="163862at2"/>
<organism evidence="1 2">
    <name type="scientific">Stenotrophomonas daejeonensis</name>
    <dbReference type="NCBI Taxonomy" id="659018"/>
    <lineage>
        <taxon>Bacteria</taxon>
        <taxon>Pseudomonadati</taxon>
        <taxon>Pseudomonadota</taxon>
        <taxon>Gammaproteobacteria</taxon>
        <taxon>Lysobacterales</taxon>
        <taxon>Lysobacteraceae</taxon>
        <taxon>Stenotrophomonas</taxon>
    </lineage>
</organism>
<accession>A0A0R0EDC9</accession>
<evidence type="ECO:0000313" key="2">
    <source>
        <dbReference type="Proteomes" id="UP000050940"/>
    </source>
</evidence>
<sequence length="71" mass="7540">MATCDVCGNNYDRSFTITQGAVTRTFDSFECAIHAMAPRCAHCECAVIGHGVEVGKAVFCCEHCARHASAG</sequence>
<dbReference type="Proteomes" id="UP000050940">
    <property type="component" value="Unassembled WGS sequence"/>
</dbReference>
<gene>
    <name evidence="1" type="ORF">ABB34_01730</name>
</gene>
<evidence type="ECO:0000313" key="1">
    <source>
        <dbReference type="EMBL" id="KRG88036.1"/>
    </source>
</evidence>
<dbReference type="RefSeq" id="WP_057639514.1">
    <property type="nucleotide sequence ID" value="NZ_LDJP01000010.1"/>
</dbReference>